<dbReference type="AlphaFoldDB" id="A0A1I3GDV0"/>
<dbReference type="CDD" id="cd00130">
    <property type="entry name" value="PAS"/>
    <property type="match status" value="3"/>
</dbReference>
<keyword evidence="3" id="KW-0812">Transmembrane</keyword>
<feature type="compositionally biased region" description="Basic and acidic residues" evidence="2">
    <location>
        <begin position="769"/>
        <end position="780"/>
    </location>
</feature>
<dbReference type="SUPFAM" id="SSF109604">
    <property type="entry name" value="HD-domain/PDEase-like"/>
    <property type="match status" value="1"/>
</dbReference>
<dbReference type="Pfam" id="PF13487">
    <property type="entry name" value="HD_5"/>
    <property type="match status" value="1"/>
</dbReference>
<dbReference type="InterPro" id="IPR035965">
    <property type="entry name" value="PAS-like_dom_sf"/>
</dbReference>
<proteinExistence type="predicted"/>
<dbReference type="InterPro" id="IPR029787">
    <property type="entry name" value="Nucleotide_cyclase"/>
</dbReference>
<dbReference type="InterPro" id="IPR000160">
    <property type="entry name" value="GGDEF_dom"/>
</dbReference>
<dbReference type="PROSITE" id="PS51832">
    <property type="entry name" value="HD_GYP"/>
    <property type="match status" value="1"/>
</dbReference>
<dbReference type="InterPro" id="IPR013656">
    <property type="entry name" value="PAS_4"/>
</dbReference>
<name>A0A1I3GDV0_9FIRM</name>
<feature type="domain" description="PAC" evidence="5">
    <location>
        <begin position="413"/>
        <end position="465"/>
    </location>
</feature>
<dbReference type="InterPro" id="IPR000014">
    <property type="entry name" value="PAS"/>
</dbReference>
<dbReference type="InterPro" id="IPR037522">
    <property type="entry name" value="HD_GYP_dom"/>
</dbReference>
<dbReference type="SMART" id="SM00086">
    <property type="entry name" value="PAC"/>
    <property type="match status" value="3"/>
</dbReference>
<dbReference type="Proteomes" id="UP000199287">
    <property type="component" value="Unassembled WGS sequence"/>
</dbReference>
<feature type="domain" description="PAS" evidence="4">
    <location>
        <begin position="335"/>
        <end position="408"/>
    </location>
</feature>
<dbReference type="RefSeq" id="WP_093373152.1">
    <property type="nucleotide sequence ID" value="NZ_FOQA01000009.1"/>
</dbReference>
<dbReference type="SMART" id="SM00471">
    <property type="entry name" value="HDc"/>
    <property type="match status" value="1"/>
</dbReference>
<dbReference type="CDD" id="cd00077">
    <property type="entry name" value="HDc"/>
    <property type="match status" value="1"/>
</dbReference>
<dbReference type="NCBIfam" id="TIGR00254">
    <property type="entry name" value="GGDEF"/>
    <property type="match status" value="1"/>
</dbReference>
<dbReference type="Gene3D" id="1.10.3210.10">
    <property type="entry name" value="Hypothetical protein af1432"/>
    <property type="match status" value="1"/>
</dbReference>
<dbReference type="SMART" id="SM00091">
    <property type="entry name" value="PAS"/>
    <property type="match status" value="3"/>
</dbReference>
<reference evidence="9" key="1">
    <citation type="submission" date="2016-10" db="EMBL/GenBank/DDBJ databases">
        <authorList>
            <person name="Varghese N."/>
            <person name="Submissions S."/>
        </authorList>
    </citation>
    <scope>NUCLEOTIDE SEQUENCE [LARGE SCALE GENOMIC DNA]</scope>
    <source>
        <strain evidence="9">Z-7934</strain>
    </source>
</reference>
<evidence type="ECO:0000259" key="6">
    <source>
        <dbReference type="PROSITE" id="PS50887"/>
    </source>
</evidence>
<dbReference type="PROSITE" id="PS50112">
    <property type="entry name" value="PAS"/>
    <property type="match status" value="2"/>
</dbReference>
<dbReference type="STRING" id="69895.SAMN05192551_1095"/>
<dbReference type="PROSITE" id="PS50887">
    <property type="entry name" value="GGDEF"/>
    <property type="match status" value="1"/>
</dbReference>
<dbReference type="InterPro" id="IPR000700">
    <property type="entry name" value="PAS-assoc_C"/>
</dbReference>
<dbReference type="SUPFAM" id="SSF55785">
    <property type="entry name" value="PYP-like sensor domain (PAS domain)"/>
    <property type="match status" value="3"/>
</dbReference>
<dbReference type="Pfam" id="PF00990">
    <property type="entry name" value="GGDEF"/>
    <property type="match status" value="1"/>
</dbReference>
<evidence type="ECO:0000256" key="2">
    <source>
        <dbReference type="SAM" id="MobiDB-lite"/>
    </source>
</evidence>
<dbReference type="SMART" id="SM00267">
    <property type="entry name" value="GGDEF"/>
    <property type="match status" value="1"/>
</dbReference>
<feature type="region of interest" description="Disordered" evidence="2">
    <location>
        <begin position="762"/>
        <end position="783"/>
    </location>
</feature>
<sequence length="804" mass="92043">MKISKRKWALIIFGIIGIVGLAESFLKTSGTTFLLLVLLVASLVLSFLFIEHLANRETLRREREKVEEELKQANLVVENSPAILIRWKNMPNYPIFMVSANINQFGYSQEELVSGDLTHADIVHPEDLERMNHEIESYTSNYIDRYHQQYRIITKTGEVRWIDDLTRVIRDRDRKILEYQGILLDITDRKKAEEALRESEARLKSIIAVSNTGAWEYHHDTGHVWCSDEYFTMLGRDPDKYDTNGSANISESWLALLHPDDQEAASAHFFEYLKGGSAGMYENHFRMRHRNGTWVWIWSRGQTVKHTDGSLSHMTIGTHINITKIKEMEFSLYKEKEQFKTTLISIGDGVISTDIRGNVKVMNKVSEQLTGWTQEEAIDKPIETIFSVLDEVTREPFENPVREVLETGKIVELTNHPILLSKEGIERPIEDSAAPIKDENGETTGVVLVFRDFTEKKKSQKEIEYLSFHDHLTGLYNRRFFETEMKRLDTERNLPITILLGDVNGLKLINDSFGHGVGDELIVKAANTLKESIRGEDILARIGGDEYALLLPKTDAAETEELVRRVKGKLKKKPLREIEVSVSFGWETKHHATESLTKVFKKAEDKMYKQKLFEGPSMRGNVIHNIITTINEKRPEEKNHSEKVASLCVAMGKALGMDGYDLEKLKMLGLFHDIGKIAISDSLLSKREALTEMEYNEICRHAEIGYRILSTVNDMAEIAEYVLHHHERWDGKGYPKGLKGEEIPLPSRICFIADAYDMISNGRNQRSAKSPEDATEELKKNAGTQFDPELVTVFLEQVLPKYRS</sequence>
<dbReference type="InterPro" id="IPR001610">
    <property type="entry name" value="PAC"/>
</dbReference>
<organism evidence="8 9">
    <name type="scientific">Tindallia magadiensis</name>
    <dbReference type="NCBI Taxonomy" id="69895"/>
    <lineage>
        <taxon>Bacteria</taxon>
        <taxon>Bacillati</taxon>
        <taxon>Bacillota</taxon>
        <taxon>Clostridia</taxon>
        <taxon>Peptostreptococcales</taxon>
        <taxon>Tindalliaceae</taxon>
        <taxon>Tindallia</taxon>
    </lineage>
</organism>
<evidence type="ECO:0000256" key="3">
    <source>
        <dbReference type="SAM" id="Phobius"/>
    </source>
</evidence>
<evidence type="ECO:0000259" key="5">
    <source>
        <dbReference type="PROSITE" id="PS50113"/>
    </source>
</evidence>
<feature type="transmembrane region" description="Helical" evidence="3">
    <location>
        <begin position="32"/>
        <end position="54"/>
    </location>
</feature>
<dbReference type="PANTHER" id="PTHR43155:SF2">
    <property type="entry name" value="CYCLIC DI-GMP PHOSPHODIESTERASE PA4108"/>
    <property type="match status" value="1"/>
</dbReference>
<keyword evidence="1" id="KW-0175">Coiled coil</keyword>
<dbReference type="InterPro" id="IPR013655">
    <property type="entry name" value="PAS_fold_3"/>
</dbReference>
<dbReference type="Pfam" id="PF08448">
    <property type="entry name" value="PAS_4"/>
    <property type="match status" value="1"/>
</dbReference>
<feature type="coiled-coil region" evidence="1">
    <location>
        <begin position="49"/>
        <end position="76"/>
    </location>
</feature>
<feature type="domain" description="PAS" evidence="4">
    <location>
        <begin position="105"/>
        <end position="142"/>
    </location>
</feature>
<protein>
    <submittedName>
        <fullName evidence="8">PAS domain S-box-containing protein/diguanylate cyclase (GGDEF) domain-containing protein</fullName>
    </submittedName>
</protein>
<dbReference type="PROSITE" id="PS50113">
    <property type="entry name" value="PAC"/>
    <property type="match status" value="3"/>
</dbReference>
<dbReference type="CDD" id="cd01949">
    <property type="entry name" value="GGDEF"/>
    <property type="match status" value="1"/>
</dbReference>
<dbReference type="Gene3D" id="3.30.450.20">
    <property type="entry name" value="PAS domain"/>
    <property type="match status" value="3"/>
</dbReference>
<dbReference type="PANTHER" id="PTHR43155">
    <property type="entry name" value="CYCLIC DI-GMP PHOSPHODIESTERASE PA4108-RELATED"/>
    <property type="match status" value="1"/>
</dbReference>
<keyword evidence="3" id="KW-0472">Membrane</keyword>
<dbReference type="Gene3D" id="3.30.70.270">
    <property type="match status" value="1"/>
</dbReference>
<keyword evidence="3" id="KW-1133">Transmembrane helix</keyword>
<feature type="domain" description="HD-GYP" evidence="7">
    <location>
        <begin position="615"/>
        <end position="804"/>
    </location>
</feature>
<gene>
    <name evidence="8" type="ORF">SAMN05192551_1095</name>
</gene>
<accession>A0A1I3GDV0</accession>
<dbReference type="Pfam" id="PF08447">
    <property type="entry name" value="PAS_3"/>
    <property type="match status" value="2"/>
</dbReference>
<evidence type="ECO:0000313" key="8">
    <source>
        <dbReference type="EMBL" id="SFI21639.1"/>
    </source>
</evidence>
<feature type="domain" description="PAC" evidence="5">
    <location>
        <begin position="281"/>
        <end position="334"/>
    </location>
</feature>
<feature type="domain" description="GGDEF" evidence="6">
    <location>
        <begin position="494"/>
        <end position="624"/>
    </location>
</feature>
<dbReference type="NCBIfam" id="TIGR00229">
    <property type="entry name" value="sensory_box"/>
    <property type="match status" value="2"/>
</dbReference>
<evidence type="ECO:0000259" key="7">
    <source>
        <dbReference type="PROSITE" id="PS51832"/>
    </source>
</evidence>
<dbReference type="InterPro" id="IPR043128">
    <property type="entry name" value="Rev_trsase/Diguanyl_cyclase"/>
</dbReference>
<dbReference type="InterPro" id="IPR003607">
    <property type="entry name" value="HD/PDEase_dom"/>
</dbReference>
<evidence type="ECO:0000313" key="9">
    <source>
        <dbReference type="Proteomes" id="UP000199287"/>
    </source>
</evidence>
<evidence type="ECO:0000256" key="1">
    <source>
        <dbReference type="SAM" id="Coils"/>
    </source>
</evidence>
<feature type="domain" description="PAC" evidence="5">
    <location>
        <begin position="146"/>
        <end position="198"/>
    </location>
</feature>
<keyword evidence="9" id="KW-1185">Reference proteome</keyword>
<dbReference type="EMBL" id="FOQA01000009">
    <property type="protein sequence ID" value="SFI21639.1"/>
    <property type="molecule type" value="Genomic_DNA"/>
</dbReference>
<evidence type="ECO:0000259" key="4">
    <source>
        <dbReference type="PROSITE" id="PS50112"/>
    </source>
</evidence>
<dbReference type="OrthoDB" id="9804747at2"/>
<dbReference type="SUPFAM" id="SSF55073">
    <property type="entry name" value="Nucleotide cyclase"/>
    <property type="match status" value="1"/>
</dbReference>